<dbReference type="Proteomes" id="UP000780801">
    <property type="component" value="Unassembled WGS sequence"/>
</dbReference>
<accession>A0A9P6FYT8</accession>
<name>A0A9P6FYT8_9FUNG</name>
<dbReference type="PANTHER" id="PTHR21477:SF13">
    <property type="entry name" value="KIAA0930"/>
    <property type="match status" value="1"/>
</dbReference>
<keyword evidence="3" id="KW-1185">Reference proteome</keyword>
<feature type="compositionally biased region" description="Low complexity" evidence="1">
    <location>
        <begin position="441"/>
        <end position="466"/>
    </location>
</feature>
<feature type="compositionally biased region" description="Polar residues" evidence="1">
    <location>
        <begin position="359"/>
        <end position="390"/>
    </location>
</feature>
<feature type="compositionally biased region" description="Low complexity" evidence="1">
    <location>
        <begin position="220"/>
        <end position="248"/>
    </location>
</feature>
<feature type="compositionally biased region" description="Basic and acidic residues" evidence="1">
    <location>
        <begin position="251"/>
        <end position="261"/>
    </location>
</feature>
<protein>
    <submittedName>
        <fullName evidence="2">Uncharacterized protein</fullName>
    </submittedName>
</protein>
<evidence type="ECO:0000313" key="2">
    <source>
        <dbReference type="EMBL" id="KAF9584313.1"/>
    </source>
</evidence>
<dbReference type="OrthoDB" id="1906921at2759"/>
<feature type="region of interest" description="Disordered" evidence="1">
    <location>
        <begin position="359"/>
        <end position="477"/>
    </location>
</feature>
<dbReference type="InterPro" id="IPR019141">
    <property type="entry name" value="DUF2045"/>
</dbReference>
<dbReference type="PANTHER" id="PTHR21477">
    <property type="entry name" value="ZGC:172139"/>
    <property type="match status" value="1"/>
</dbReference>
<evidence type="ECO:0000256" key="1">
    <source>
        <dbReference type="SAM" id="MobiDB-lite"/>
    </source>
</evidence>
<evidence type="ECO:0000313" key="3">
    <source>
        <dbReference type="Proteomes" id="UP000780801"/>
    </source>
</evidence>
<sequence length="633" mass="69067">MSDLRTILDRLVQENLHGPINAGTQGQSNNDHNHSIDEDMDAGDPRWRQLFQEFFVSESSDDRNDDLLFFVQKIPDRDDANAEATPDPVFVKRKIKGAGLLSLLSLEQEAIVLWKDTFFLNVIVQLHCKLTVAVCSRVAVINPTTGITKSSMICTRKHVSKRVYALPTKARMDVKEESVECSWPSIYYVIDDFEDMFEQVMVQENEYLCVELAVTIPSTNPGTTPSGSSLFNPASPMSRRGSGPSSPSKYQDSRKTGHDNWDPISGEGLQEGRPFPAMPTQGSKVTLFQGAAGFSNLLDIYQHKAAPKIGRRFKFGPHTIPTEFILMRGPGKRGGAQVAVTASHIRDDPSLDLVDTPLQYTKNNSGTQTWSSASTGAKNTESGSAFAQRQQSRREHRDDAAASPTIEKSLPPVPNQGDRGRQPPQIHSGLPPGQHTQEPYTTQSTTHTTSSNNKLHPTSQTLSGSSPSPPPKSFSTGSFFQSLRRISLATLAQAVSGMGVNEEEYSHGSSHVNNQGLSAGQNDSLSPTNAQGVNGAGSQQQLESPERHQPPHSSGSSRYGVTTGSSISSLGGQDGGLLTGAGTRYEIEALVRQPQSLRCCMTFVNVPWTSIAIQLMEHAHRHRRMQSNPPRVN</sequence>
<feature type="region of interest" description="Disordered" evidence="1">
    <location>
        <begin position="18"/>
        <end position="39"/>
    </location>
</feature>
<feature type="compositionally biased region" description="Polar residues" evidence="1">
    <location>
        <begin position="507"/>
        <end position="543"/>
    </location>
</feature>
<gene>
    <name evidence="2" type="ORF">BGW38_006887</name>
</gene>
<proteinExistence type="predicted"/>
<dbReference type="EMBL" id="JAABOA010000446">
    <property type="protein sequence ID" value="KAF9584313.1"/>
    <property type="molecule type" value="Genomic_DNA"/>
</dbReference>
<dbReference type="Pfam" id="PF09741">
    <property type="entry name" value="DUF2045"/>
    <property type="match status" value="1"/>
</dbReference>
<comment type="caution">
    <text evidence="2">The sequence shown here is derived from an EMBL/GenBank/DDBJ whole genome shotgun (WGS) entry which is preliminary data.</text>
</comment>
<reference evidence="2" key="1">
    <citation type="journal article" date="2020" name="Fungal Divers.">
        <title>Resolving the Mortierellaceae phylogeny through synthesis of multi-gene phylogenetics and phylogenomics.</title>
        <authorList>
            <person name="Vandepol N."/>
            <person name="Liber J."/>
            <person name="Desiro A."/>
            <person name="Na H."/>
            <person name="Kennedy M."/>
            <person name="Barry K."/>
            <person name="Grigoriev I.V."/>
            <person name="Miller A.N."/>
            <person name="O'Donnell K."/>
            <person name="Stajich J.E."/>
            <person name="Bonito G."/>
        </authorList>
    </citation>
    <scope>NUCLEOTIDE SEQUENCE</scope>
    <source>
        <strain evidence="2">KOD1015</strain>
    </source>
</reference>
<organism evidence="2 3">
    <name type="scientific">Lunasporangiospora selenospora</name>
    <dbReference type="NCBI Taxonomy" id="979761"/>
    <lineage>
        <taxon>Eukaryota</taxon>
        <taxon>Fungi</taxon>
        <taxon>Fungi incertae sedis</taxon>
        <taxon>Mucoromycota</taxon>
        <taxon>Mortierellomycotina</taxon>
        <taxon>Mortierellomycetes</taxon>
        <taxon>Mortierellales</taxon>
        <taxon>Mortierellaceae</taxon>
        <taxon>Lunasporangiospora</taxon>
    </lineage>
</organism>
<feature type="region of interest" description="Disordered" evidence="1">
    <location>
        <begin position="220"/>
        <end position="274"/>
    </location>
</feature>
<feature type="region of interest" description="Disordered" evidence="1">
    <location>
        <begin position="502"/>
        <end position="574"/>
    </location>
</feature>
<dbReference type="AlphaFoldDB" id="A0A9P6FYT8"/>
<feature type="compositionally biased region" description="Polar residues" evidence="1">
    <location>
        <begin position="551"/>
        <end position="563"/>
    </location>
</feature>